<feature type="transmembrane region" description="Helical" evidence="6">
    <location>
        <begin position="12"/>
        <end position="40"/>
    </location>
</feature>
<dbReference type="SUPFAM" id="SSF161098">
    <property type="entry name" value="MetI-like"/>
    <property type="match status" value="1"/>
</dbReference>
<dbReference type="RefSeq" id="WP_344329842.1">
    <property type="nucleotide sequence ID" value="NZ_BAAAPY010000013.1"/>
</dbReference>
<comment type="similarity">
    <text evidence="6">Belongs to the binding-protein-dependent transport system permease family.</text>
</comment>
<dbReference type="PANTHER" id="PTHR30177">
    <property type="entry name" value="GLYCINE BETAINE/L-PROLINE TRANSPORT SYSTEM PERMEASE PROTEIN PROW"/>
    <property type="match status" value="1"/>
</dbReference>
<sequence length="240" mass="25213">MTWAWDNRSIVIDLFLVHAWLSIVPIVVGFVLAVPVGWYASRHPRLRGVLLSGGSILYTIPSLPLFVLLPGIIGTGFLDPLNVIIALSIYAFAIMVRTAADAFTAVSPAVLDAATATGYSSAQRGFLVELPLAGPVLLAGVRVVSVSTISLVTVGALIGVRNLGSLFTSGYRRDFTTEILVGVVAVVLLALLLDALLVLLGRVLMPWSVDGPGAVGRLWQRLSGRGTERASDVAAAGGRS</sequence>
<protein>
    <submittedName>
        <fullName evidence="8">ABC transporter permease subunit</fullName>
    </submittedName>
</protein>
<dbReference type="InterPro" id="IPR035906">
    <property type="entry name" value="MetI-like_sf"/>
</dbReference>
<evidence type="ECO:0000256" key="2">
    <source>
        <dbReference type="ARBA" id="ARBA00022448"/>
    </source>
</evidence>
<feature type="transmembrane region" description="Helical" evidence="6">
    <location>
        <begin position="81"/>
        <end position="100"/>
    </location>
</feature>
<dbReference type="InterPro" id="IPR000515">
    <property type="entry name" value="MetI-like"/>
</dbReference>
<feature type="domain" description="ABC transmembrane type-1" evidence="7">
    <location>
        <begin position="15"/>
        <end position="197"/>
    </location>
</feature>
<evidence type="ECO:0000256" key="4">
    <source>
        <dbReference type="ARBA" id="ARBA00022989"/>
    </source>
</evidence>
<evidence type="ECO:0000256" key="3">
    <source>
        <dbReference type="ARBA" id="ARBA00022692"/>
    </source>
</evidence>
<evidence type="ECO:0000313" key="9">
    <source>
        <dbReference type="Proteomes" id="UP001501480"/>
    </source>
</evidence>
<evidence type="ECO:0000256" key="1">
    <source>
        <dbReference type="ARBA" id="ARBA00004141"/>
    </source>
</evidence>
<reference evidence="9" key="1">
    <citation type="journal article" date="2019" name="Int. J. Syst. Evol. Microbiol.">
        <title>The Global Catalogue of Microorganisms (GCM) 10K type strain sequencing project: providing services to taxonomists for standard genome sequencing and annotation.</title>
        <authorList>
            <consortium name="The Broad Institute Genomics Platform"/>
            <consortium name="The Broad Institute Genome Sequencing Center for Infectious Disease"/>
            <person name="Wu L."/>
            <person name="Ma J."/>
        </authorList>
    </citation>
    <scope>NUCLEOTIDE SEQUENCE [LARGE SCALE GENOMIC DNA]</scope>
    <source>
        <strain evidence="9">JCM 15749</strain>
    </source>
</reference>
<evidence type="ECO:0000256" key="5">
    <source>
        <dbReference type="ARBA" id="ARBA00023136"/>
    </source>
</evidence>
<keyword evidence="9" id="KW-1185">Reference proteome</keyword>
<name>A0ABP5HR38_9ACTN</name>
<dbReference type="InterPro" id="IPR051204">
    <property type="entry name" value="ABC_transp_perm/SBD"/>
</dbReference>
<keyword evidence="3 6" id="KW-0812">Transmembrane</keyword>
<organism evidence="8 9">
    <name type="scientific">Aeromicrobium halocynthiae</name>
    <dbReference type="NCBI Taxonomy" id="560557"/>
    <lineage>
        <taxon>Bacteria</taxon>
        <taxon>Bacillati</taxon>
        <taxon>Actinomycetota</taxon>
        <taxon>Actinomycetes</taxon>
        <taxon>Propionibacteriales</taxon>
        <taxon>Nocardioidaceae</taxon>
        <taxon>Aeromicrobium</taxon>
    </lineage>
</organism>
<dbReference type="Gene3D" id="1.10.3720.10">
    <property type="entry name" value="MetI-like"/>
    <property type="match status" value="1"/>
</dbReference>
<comment type="caution">
    <text evidence="8">The sequence shown here is derived from an EMBL/GenBank/DDBJ whole genome shotgun (WGS) entry which is preliminary data.</text>
</comment>
<gene>
    <name evidence="8" type="ORF">GCM10009821_27670</name>
</gene>
<proteinExistence type="inferred from homology"/>
<comment type="subcellular location">
    <subcellularLocation>
        <location evidence="6">Cell membrane</location>
        <topology evidence="6">Multi-pass membrane protein</topology>
    </subcellularLocation>
    <subcellularLocation>
        <location evidence="1">Membrane</location>
        <topology evidence="1">Multi-pass membrane protein</topology>
    </subcellularLocation>
</comment>
<evidence type="ECO:0000313" key="8">
    <source>
        <dbReference type="EMBL" id="GAA2084712.1"/>
    </source>
</evidence>
<keyword evidence="4 6" id="KW-1133">Transmembrane helix</keyword>
<feature type="transmembrane region" description="Helical" evidence="6">
    <location>
        <begin position="136"/>
        <end position="158"/>
    </location>
</feature>
<keyword evidence="2 6" id="KW-0813">Transport</keyword>
<accession>A0ABP5HR38</accession>
<dbReference type="Pfam" id="PF00528">
    <property type="entry name" value="BPD_transp_1"/>
    <property type="match status" value="1"/>
</dbReference>
<evidence type="ECO:0000256" key="6">
    <source>
        <dbReference type="RuleBase" id="RU363032"/>
    </source>
</evidence>
<dbReference type="PANTHER" id="PTHR30177:SF4">
    <property type="entry name" value="OSMOPROTECTANT IMPORT PERMEASE PROTEIN OSMW"/>
    <property type="match status" value="1"/>
</dbReference>
<feature type="transmembrane region" description="Helical" evidence="6">
    <location>
        <begin position="46"/>
        <end position="69"/>
    </location>
</feature>
<evidence type="ECO:0000259" key="7">
    <source>
        <dbReference type="PROSITE" id="PS50928"/>
    </source>
</evidence>
<dbReference type="Proteomes" id="UP001501480">
    <property type="component" value="Unassembled WGS sequence"/>
</dbReference>
<dbReference type="PROSITE" id="PS50928">
    <property type="entry name" value="ABC_TM1"/>
    <property type="match status" value="1"/>
</dbReference>
<keyword evidence="5 6" id="KW-0472">Membrane</keyword>
<dbReference type="EMBL" id="BAAAPY010000013">
    <property type="protein sequence ID" value="GAA2084712.1"/>
    <property type="molecule type" value="Genomic_DNA"/>
</dbReference>
<feature type="transmembrane region" description="Helical" evidence="6">
    <location>
        <begin position="179"/>
        <end position="200"/>
    </location>
</feature>
<dbReference type="CDD" id="cd06261">
    <property type="entry name" value="TM_PBP2"/>
    <property type="match status" value="1"/>
</dbReference>